<dbReference type="EMBL" id="HACA01033872">
    <property type="protein sequence ID" value="CDW51234.1"/>
    <property type="molecule type" value="Transcribed_RNA"/>
</dbReference>
<reference evidence="1" key="1">
    <citation type="submission" date="2014-05" db="EMBL/GenBank/DDBJ databases">
        <authorList>
            <person name="Chronopoulou M."/>
        </authorList>
    </citation>
    <scope>NUCLEOTIDE SEQUENCE</scope>
    <source>
        <tissue evidence="1">Whole organism</tissue>
    </source>
</reference>
<accession>A0A0K2VLA4</accession>
<organism evidence="1">
    <name type="scientific">Lepeophtheirus salmonis</name>
    <name type="common">Salmon louse</name>
    <name type="synonym">Caligus salmonis</name>
    <dbReference type="NCBI Taxonomy" id="72036"/>
    <lineage>
        <taxon>Eukaryota</taxon>
        <taxon>Metazoa</taxon>
        <taxon>Ecdysozoa</taxon>
        <taxon>Arthropoda</taxon>
        <taxon>Crustacea</taxon>
        <taxon>Multicrustacea</taxon>
        <taxon>Hexanauplia</taxon>
        <taxon>Copepoda</taxon>
        <taxon>Siphonostomatoida</taxon>
        <taxon>Caligidae</taxon>
        <taxon>Lepeophtheirus</taxon>
    </lineage>
</organism>
<sequence>MMESDLALKSLGKCRIQILTTLQQHKRV</sequence>
<evidence type="ECO:0000313" key="1">
    <source>
        <dbReference type="EMBL" id="CDW51234.1"/>
    </source>
</evidence>
<name>A0A0K2VLA4_LEPSM</name>
<protein>
    <submittedName>
        <fullName evidence="1">Uncharacterized protein</fullName>
    </submittedName>
</protein>
<dbReference type="AlphaFoldDB" id="A0A0K2VLA4"/>
<proteinExistence type="predicted"/>